<feature type="transmembrane region" description="Helical" evidence="7">
    <location>
        <begin position="100"/>
        <end position="121"/>
    </location>
</feature>
<keyword evidence="7" id="KW-0812">Transmembrane</keyword>
<evidence type="ECO:0000256" key="1">
    <source>
        <dbReference type="ARBA" id="ARBA00000966"/>
    </source>
</evidence>
<evidence type="ECO:0000313" key="10">
    <source>
        <dbReference type="Proteomes" id="UP000274822"/>
    </source>
</evidence>
<comment type="catalytic activity">
    <reaction evidence="1">
        <text>Endohydrolysis of (1-&gt;4)-beta-D-glucosidic linkages in cellulose, lichenin and cereal beta-D-glucans.</text>
        <dbReference type="EC" id="3.2.1.4"/>
    </reaction>
</comment>
<dbReference type="InterPro" id="IPR008928">
    <property type="entry name" value="6-hairpin_glycosidase_sf"/>
</dbReference>
<protein>
    <recommendedName>
        <fullName evidence="3">cellulase</fullName>
        <ecNumber evidence="3">3.2.1.4</ecNumber>
    </recommendedName>
</protein>
<evidence type="ECO:0000256" key="2">
    <source>
        <dbReference type="ARBA" id="ARBA00007072"/>
    </source>
</evidence>
<dbReference type="GO" id="GO:0008810">
    <property type="term" value="F:cellulase activity"/>
    <property type="evidence" value="ECO:0007669"/>
    <property type="project" value="UniProtKB-EC"/>
</dbReference>
<dbReference type="InterPro" id="IPR001701">
    <property type="entry name" value="Glyco_hydro_9"/>
</dbReference>
<reference evidence="9 10" key="1">
    <citation type="journal article" date="2018" name="New Phytol.">
        <title>Phylogenomics of Endogonaceae and evolution of mycorrhizas within Mucoromycota.</title>
        <authorList>
            <person name="Chang Y."/>
            <person name="Desiro A."/>
            <person name="Na H."/>
            <person name="Sandor L."/>
            <person name="Lipzen A."/>
            <person name="Clum A."/>
            <person name="Barry K."/>
            <person name="Grigoriev I.V."/>
            <person name="Martin F.M."/>
            <person name="Stajich J.E."/>
            <person name="Smith M.E."/>
            <person name="Bonito G."/>
            <person name="Spatafora J.W."/>
        </authorList>
    </citation>
    <scope>NUCLEOTIDE SEQUENCE [LARGE SCALE GENOMIC DNA]</scope>
    <source>
        <strain evidence="9 10">AD002</strain>
    </source>
</reference>
<keyword evidence="10" id="KW-1185">Reference proteome</keyword>
<dbReference type="Proteomes" id="UP000274822">
    <property type="component" value="Unassembled WGS sequence"/>
</dbReference>
<keyword evidence="4" id="KW-0136">Cellulose degradation</keyword>
<dbReference type="Pfam" id="PF00759">
    <property type="entry name" value="Glyco_hydro_9"/>
    <property type="match status" value="1"/>
</dbReference>
<feature type="domain" description="Glycoside hydrolase family 9" evidence="8">
    <location>
        <begin position="18"/>
        <end position="129"/>
    </location>
</feature>
<comment type="caution">
    <text evidence="9">The sequence shown here is derived from an EMBL/GenBank/DDBJ whole genome shotgun (WGS) entry which is preliminary data.</text>
</comment>
<comment type="similarity">
    <text evidence="2">Belongs to the glycosyl hydrolase 9 (cellulase E) family.</text>
</comment>
<evidence type="ECO:0000256" key="4">
    <source>
        <dbReference type="ARBA" id="ARBA00023001"/>
    </source>
</evidence>
<dbReference type="AlphaFoldDB" id="A0A433QZ60"/>
<organism evidence="9 10">
    <name type="scientific">Jimgerdemannia flammicorona</name>
    <dbReference type="NCBI Taxonomy" id="994334"/>
    <lineage>
        <taxon>Eukaryota</taxon>
        <taxon>Fungi</taxon>
        <taxon>Fungi incertae sedis</taxon>
        <taxon>Mucoromycota</taxon>
        <taxon>Mucoromycotina</taxon>
        <taxon>Endogonomycetes</taxon>
        <taxon>Endogonales</taxon>
        <taxon>Endogonaceae</taxon>
        <taxon>Jimgerdemannia</taxon>
    </lineage>
</organism>
<name>A0A433QZ60_9FUNG</name>
<dbReference type="SUPFAM" id="SSF48208">
    <property type="entry name" value="Six-hairpin glycosidases"/>
    <property type="match status" value="1"/>
</dbReference>
<keyword evidence="5" id="KW-0119">Carbohydrate metabolism</keyword>
<keyword evidence="7" id="KW-1133">Transmembrane helix</keyword>
<dbReference type="GO" id="GO:0030245">
    <property type="term" value="P:cellulose catabolic process"/>
    <property type="evidence" value="ECO:0007669"/>
    <property type="project" value="UniProtKB-KW"/>
</dbReference>
<accession>A0A433QZ60</accession>
<evidence type="ECO:0000313" key="9">
    <source>
        <dbReference type="EMBL" id="RUS35064.1"/>
    </source>
</evidence>
<dbReference type="InterPro" id="IPR012341">
    <property type="entry name" value="6hp_glycosidase-like_sf"/>
</dbReference>
<dbReference type="EC" id="3.2.1.4" evidence="3"/>
<gene>
    <name evidence="9" type="ORF">BC938DRAFT_476192</name>
</gene>
<keyword evidence="6" id="KW-0624">Polysaccharide degradation</keyword>
<evidence type="ECO:0000256" key="7">
    <source>
        <dbReference type="SAM" id="Phobius"/>
    </source>
</evidence>
<proteinExistence type="inferred from homology"/>
<evidence type="ECO:0000259" key="8">
    <source>
        <dbReference type="Pfam" id="PF00759"/>
    </source>
</evidence>
<dbReference type="Gene3D" id="1.50.10.10">
    <property type="match status" value="1"/>
</dbReference>
<evidence type="ECO:0000256" key="6">
    <source>
        <dbReference type="ARBA" id="ARBA00023326"/>
    </source>
</evidence>
<evidence type="ECO:0000256" key="5">
    <source>
        <dbReference type="ARBA" id="ARBA00023277"/>
    </source>
</evidence>
<dbReference type="EMBL" id="RBNJ01000229">
    <property type="protein sequence ID" value="RUS35064.1"/>
    <property type="molecule type" value="Genomic_DNA"/>
</dbReference>
<sequence>MDIRIWCPAGFILQKLWYSSLEWKDEIAWLPPAIRRYERNPVSQRRPQVSNNSFTEYSWDNKGGGLHVFLYHLTKKDEFKVNVKAYFDLCWTRSENPRGLGFYFFWGSLSYAANAAFLMLWHSKELGPNDPYAKSLNTYAVQYPWRLRKVVGRRVRRELAATTIPQVVLQLIYRLPAARTESIDRR</sequence>
<evidence type="ECO:0000256" key="3">
    <source>
        <dbReference type="ARBA" id="ARBA00012601"/>
    </source>
</evidence>
<keyword evidence="7" id="KW-0472">Membrane</keyword>